<evidence type="ECO:0000256" key="4">
    <source>
        <dbReference type="ARBA" id="ARBA00023136"/>
    </source>
</evidence>
<evidence type="ECO:0000256" key="2">
    <source>
        <dbReference type="ARBA" id="ARBA00022692"/>
    </source>
</evidence>
<keyword evidence="4 5" id="KW-0472">Membrane</keyword>
<proteinExistence type="predicted"/>
<dbReference type="Gene3D" id="1.10.3730.20">
    <property type="match status" value="1"/>
</dbReference>
<dbReference type="InterPro" id="IPR000620">
    <property type="entry name" value="EamA_dom"/>
</dbReference>
<feature type="transmembrane region" description="Helical" evidence="5">
    <location>
        <begin position="102"/>
        <end position="124"/>
    </location>
</feature>
<keyword evidence="8" id="KW-1185">Reference proteome</keyword>
<geneLocation type="plasmid" evidence="8">
    <name>Tros</name>
</geneLocation>
<dbReference type="PANTHER" id="PTHR32322">
    <property type="entry name" value="INNER MEMBRANE TRANSPORTER"/>
    <property type="match status" value="1"/>
</dbReference>
<feature type="transmembrane region" description="Helical" evidence="5">
    <location>
        <begin position="277"/>
        <end position="299"/>
    </location>
</feature>
<feature type="transmembrane region" description="Helical" evidence="5">
    <location>
        <begin position="69"/>
        <end position="90"/>
    </location>
</feature>
<gene>
    <name evidence="7" type="ordered locus">trd_A0437</name>
</gene>
<sequence length="346" mass="36258">MPASFHRLVRDQLLRRASTGCGAERKTSRILRLVSRGGGAVTRGQLVQLVLLGTIWGSSYLFIKLAVAGIPPLALVEGRLLLGALVLLAVRWVTRQPWPSRAVWLHLALMAVIGNVVPFLLIAWSEQHIDSGLASVLNATTPFFTVLFAVLIFRAERLTQAKAIGLTLGFLGVAVLSGADLAAVGAASTQGQLAVLASSACYGLGFAYARRFLRGAPLALAAGQIALAALILLPPALATEDLAALRPGPVEILSLLALGVASSGLAYVLYYRLIAAAGAVIASLATYLMPPVGVTLGWLVLGEPVGWRLLVGIILILLGMAVVQGRAGWSAWRGRTARASTLLADD</sequence>
<evidence type="ECO:0000313" key="7">
    <source>
        <dbReference type="EMBL" id="ACM06401.1"/>
    </source>
</evidence>
<dbReference type="InterPro" id="IPR050638">
    <property type="entry name" value="AA-Vitamin_Transporters"/>
</dbReference>
<evidence type="ECO:0000256" key="3">
    <source>
        <dbReference type="ARBA" id="ARBA00022989"/>
    </source>
</evidence>
<feature type="transmembrane region" description="Helical" evidence="5">
    <location>
        <begin position="46"/>
        <end position="63"/>
    </location>
</feature>
<keyword evidence="7" id="KW-0614">Plasmid</keyword>
<dbReference type="EMBL" id="CP001276">
    <property type="protein sequence ID" value="ACM06401.1"/>
    <property type="molecule type" value="Genomic_DNA"/>
</dbReference>
<feature type="domain" description="EamA" evidence="6">
    <location>
        <begin position="191"/>
        <end position="323"/>
    </location>
</feature>
<feature type="domain" description="EamA" evidence="6">
    <location>
        <begin position="49"/>
        <end position="177"/>
    </location>
</feature>
<organism evidence="7 8">
    <name type="scientific">Thermomicrobium roseum (strain ATCC 27502 / DSM 5159 / P-2)</name>
    <dbReference type="NCBI Taxonomy" id="309801"/>
    <lineage>
        <taxon>Bacteria</taxon>
        <taxon>Pseudomonadati</taxon>
        <taxon>Thermomicrobiota</taxon>
        <taxon>Thermomicrobia</taxon>
        <taxon>Thermomicrobiales</taxon>
        <taxon>Thermomicrobiaceae</taxon>
        <taxon>Thermomicrobium</taxon>
    </lineage>
</organism>
<keyword evidence="2 5" id="KW-0812">Transmembrane</keyword>
<feature type="transmembrane region" description="Helical" evidence="5">
    <location>
        <begin position="216"/>
        <end position="238"/>
    </location>
</feature>
<accession>B9L3S2</accession>
<protein>
    <submittedName>
        <fullName evidence="7">Integral membrane protein</fullName>
    </submittedName>
</protein>
<dbReference type="GO" id="GO:0016020">
    <property type="term" value="C:membrane"/>
    <property type="evidence" value="ECO:0007669"/>
    <property type="project" value="UniProtKB-SubCell"/>
</dbReference>
<feature type="transmembrane region" description="Helical" evidence="5">
    <location>
        <begin position="165"/>
        <end position="187"/>
    </location>
</feature>
<feature type="transmembrane region" description="Helical" evidence="5">
    <location>
        <begin position="136"/>
        <end position="153"/>
    </location>
</feature>
<dbReference type="SUPFAM" id="SSF103481">
    <property type="entry name" value="Multidrug resistance efflux transporter EmrE"/>
    <property type="match status" value="2"/>
</dbReference>
<dbReference type="Pfam" id="PF00892">
    <property type="entry name" value="EamA"/>
    <property type="match status" value="2"/>
</dbReference>
<feature type="transmembrane region" description="Helical" evidence="5">
    <location>
        <begin position="305"/>
        <end position="323"/>
    </location>
</feature>
<dbReference type="AlphaFoldDB" id="B9L3S2"/>
<evidence type="ECO:0000313" key="8">
    <source>
        <dbReference type="Proteomes" id="UP000000447"/>
    </source>
</evidence>
<name>B9L3S2_THERP</name>
<comment type="subcellular location">
    <subcellularLocation>
        <location evidence="1">Membrane</location>
        <topology evidence="1">Multi-pass membrane protein</topology>
    </subcellularLocation>
</comment>
<feature type="transmembrane region" description="Helical" evidence="5">
    <location>
        <begin position="193"/>
        <end position="209"/>
    </location>
</feature>
<dbReference type="KEGG" id="tro:trd_A0437"/>
<dbReference type="Proteomes" id="UP000000447">
    <property type="component" value="Plasmid unnamed"/>
</dbReference>
<feature type="transmembrane region" description="Helical" evidence="5">
    <location>
        <begin position="250"/>
        <end position="270"/>
    </location>
</feature>
<dbReference type="InterPro" id="IPR037185">
    <property type="entry name" value="EmrE-like"/>
</dbReference>
<evidence type="ECO:0000256" key="5">
    <source>
        <dbReference type="SAM" id="Phobius"/>
    </source>
</evidence>
<reference evidence="7 8" key="1">
    <citation type="journal article" date="2009" name="PLoS ONE">
        <title>Complete genome sequence of the aerobic CO-oxidizing thermophile Thermomicrobium roseum.</title>
        <authorList>
            <person name="Wu D."/>
            <person name="Raymond J."/>
            <person name="Wu M."/>
            <person name="Chatterji S."/>
            <person name="Ren Q."/>
            <person name="Graham J.E."/>
            <person name="Bryant D.A."/>
            <person name="Robb F."/>
            <person name="Colman A."/>
            <person name="Tallon L.J."/>
            <person name="Badger J.H."/>
            <person name="Madupu R."/>
            <person name="Ward N.L."/>
            <person name="Eisen J.A."/>
        </authorList>
    </citation>
    <scope>NUCLEOTIDE SEQUENCE [LARGE SCALE GENOMIC DNA]</scope>
    <source>
        <strain evidence="8">ATCC 27502 / DSM 5159 / P-2</strain>
        <plasmid evidence="7">unnamed</plasmid>
    </source>
</reference>
<evidence type="ECO:0000259" key="6">
    <source>
        <dbReference type="Pfam" id="PF00892"/>
    </source>
</evidence>
<dbReference type="HOGENOM" id="CLU_033863_5_2_0"/>
<evidence type="ECO:0000256" key="1">
    <source>
        <dbReference type="ARBA" id="ARBA00004141"/>
    </source>
</evidence>
<keyword evidence="3 5" id="KW-1133">Transmembrane helix</keyword>
<dbReference type="PANTHER" id="PTHR32322:SF9">
    <property type="entry name" value="AMINO-ACID METABOLITE EFFLUX PUMP-RELATED"/>
    <property type="match status" value="1"/>
</dbReference>
<dbReference type="eggNOG" id="COG0697">
    <property type="taxonomic scope" value="Bacteria"/>
</dbReference>